<dbReference type="EMBL" id="KX552041">
    <property type="protein sequence ID" value="AOQ27335.1"/>
    <property type="molecule type" value="Genomic_DNA"/>
</dbReference>
<evidence type="ECO:0000313" key="1">
    <source>
        <dbReference type="EMBL" id="AOQ27335.1"/>
    </source>
</evidence>
<accession>A0A1D7XFI6</accession>
<gene>
    <name evidence="1" type="ORF">ESCO13_00210</name>
</gene>
<name>A0A1D7XFI6_9CAUD</name>
<protein>
    <submittedName>
        <fullName evidence="1">Uncharacterized protein</fullName>
    </submittedName>
</protein>
<evidence type="ECO:0000313" key="2">
    <source>
        <dbReference type="Proteomes" id="UP000225358"/>
    </source>
</evidence>
<proteinExistence type="predicted"/>
<reference evidence="1" key="1">
    <citation type="submission" date="2017-02" db="EMBL/GenBank/DDBJ databases">
        <title>Complete genome sequence of two Escherichia coli phages, vB_EcoM_ ESCO5 and vB_EcoM_ESCO13, which are related to phAPEC8.</title>
        <authorList>
            <person name="Trotereau A."/>
            <person name="Gonnet M."/>
            <person name="Viardot A."/>
            <person name="Lalmanach A.-C."/>
            <person name="Guabiraba R."/>
            <person name="Chanteloup N."/>
            <person name="Schouler C."/>
        </authorList>
    </citation>
    <scope>NUCLEOTIDE SEQUENCE [LARGE SCALE GENOMIC DNA]</scope>
</reference>
<organism evidence="1 2">
    <name type="scientific">Escherichia phage ESCO13</name>
    <dbReference type="NCBI Taxonomy" id="1881104"/>
    <lineage>
        <taxon>Viruses</taxon>
        <taxon>Duplodnaviria</taxon>
        <taxon>Heunggongvirae</taxon>
        <taxon>Uroviricota</taxon>
        <taxon>Caudoviricetes</taxon>
        <taxon>Stephanstirmvirinae</taxon>
        <taxon>Phapecoctavirus</taxon>
        <taxon>Phapecoctavirus ESCO13</taxon>
    </lineage>
</organism>
<sequence>MIDELASQVIENYWREREAFIMRSLKEYFIGTVRMEDIVSRVEIHVWPDYEEWVDKENENAIILRIYKPEITLGGRSVKLRN</sequence>
<keyword evidence="2" id="KW-1185">Reference proteome</keyword>
<dbReference type="Proteomes" id="UP000225358">
    <property type="component" value="Segment"/>
</dbReference>